<dbReference type="Pfam" id="PF01522">
    <property type="entry name" value="Polysacc_deac_1"/>
    <property type="match status" value="1"/>
</dbReference>
<dbReference type="Proteomes" id="UP000295008">
    <property type="component" value="Unassembled WGS sequence"/>
</dbReference>
<gene>
    <name evidence="4" type="ORF">EDC14_1003247</name>
</gene>
<dbReference type="EMBL" id="SLUN01000003">
    <property type="protein sequence ID" value="TCL75313.1"/>
    <property type="molecule type" value="Genomic_DNA"/>
</dbReference>
<dbReference type="InterPro" id="IPR002509">
    <property type="entry name" value="NODB_dom"/>
</dbReference>
<reference evidence="4 5" key="1">
    <citation type="submission" date="2019-03" db="EMBL/GenBank/DDBJ databases">
        <title>Genomic Encyclopedia of Type Strains, Phase IV (KMG-IV): sequencing the most valuable type-strain genomes for metagenomic binning, comparative biology and taxonomic classification.</title>
        <authorList>
            <person name="Goeker M."/>
        </authorList>
    </citation>
    <scope>NUCLEOTIDE SEQUENCE [LARGE SCALE GENOMIC DNA]</scope>
    <source>
        <strain evidence="4 5">LX-B</strain>
    </source>
</reference>
<dbReference type="PANTHER" id="PTHR10587">
    <property type="entry name" value="GLYCOSYL TRANSFERASE-RELATED"/>
    <property type="match status" value="1"/>
</dbReference>
<evidence type="ECO:0000256" key="2">
    <source>
        <dbReference type="ARBA" id="ARBA00022801"/>
    </source>
</evidence>
<protein>
    <submittedName>
        <fullName evidence="4">Peptidoglycan/xylan/chitin deacetylase (PgdA/CDA1 family)</fullName>
    </submittedName>
</protein>
<evidence type="ECO:0000259" key="3">
    <source>
        <dbReference type="PROSITE" id="PS51677"/>
    </source>
</evidence>
<proteinExistence type="predicted"/>
<dbReference type="PROSITE" id="PS51677">
    <property type="entry name" value="NODB"/>
    <property type="match status" value="1"/>
</dbReference>
<keyword evidence="1" id="KW-0479">Metal-binding</keyword>
<sequence>MSKWIFGAILFGMGFALVFFINRPKTDIIYSVETRQKMVALTFDDGPHPVYTGQILDILRKYHAKATFFMVGVSMKTYPFLVEQVIAAGHSIGNHTYSHPRNLAVCSKPKIEKEIQDCQKVIRKLTGESVLIFRPPRGRLNREVVRIAQKNGYQTVLWSICGDRRTYNPQRMARRVIQNIHSGDIILLHDGTFDSRWKDVEATGFIVKALTKKGYRFVTVPELLKLTKEFSLSLSK</sequence>
<dbReference type="GO" id="GO:0016020">
    <property type="term" value="C:membrane"/>
    <property type="evidence" value="ECO:0007669"/>
    <property type="project" value="TreeGrafter"/>
</dbReference>
<dbReference type="AlphaFoldDB" id="A0A4R1S7D5"/>
<dbReference type="GO" id="GO:0016810">
    <property type="term" value="F:hydrolase activity, acting on carbon-nitrogen (but not peptide) bonds"/>
    <property type="evidence" value="ECO:0007669"/>
    <property type="project" value="InterPro"/>
</dbReference>
<feature type="domain" description="NodB homology" evidence="3">
    <location>
        <begin position="37"/>
        <end position="218"/>
    </location>
</feature>
<keyword evidence="5" id="KW-1185">Reference proteome</keyword>
<comment type="caution">
    <text evidence="4">The sequence shown here is derived from an EMBL/GenBank/DDBJ whole genome shotgun (WGS) entry which is preliminary data.</text>
</comment>
<dbReference type="CDD" id="cd10917">
    <property type="entry name" value="CE4_NodB_like_6s_7s"/>
    <property type="match status" value="1"/>
</dbReference>
<dbReference type="InterPro" id="IPR050248">
    <property type="entry name" value="Polysacc_deacetylase_ArnD"/>
</dbReference>
<dbReference type="GO" id="GO:0005975">
    <property type="term" value="P:carbohydrate metabolic process"/>
    <property type="evidence" value="ECO:0007669"/>
    <property type="project" value="InterPro"/>
</dbReference>
<dbReference type="GO" id="GO:0046872">
    <property type="term" value="F:metal ion binding"/>
    <property type="evidence" value="ECO:0007669"/>
    <property type="project" value="UniProtKB-KW"/>
</dbReference>
<evidence type="ECO:0000313" key="4">
    <source>
        <dbReference type="EMBL" id="TCL75313.1"/>
    </source>
</evidence>
<dbReference type="SUPFAM" id="SSF88713">
    <property type="entry name" value="Glycoside hydrolase/deacetylase"/>
    <property type="match status" value="1"/>
</dbReference>
<keyword evidence="2" id="KW-0378">Hydrolase</keyword>
<dbReference type="InterPro" id="IPR011330">
    <property type="entry name" value="Glyco_hydro/deAcase_b/a-brl"/>
</dbReference>
<dbReference type="Gene3D" id="3.20.20.370">
    <property type="entry name" value="Glycoside hydrolase/deacetylase"/>
    <property type="match status" value="1"/>
</dbReference>
<evidence type="ECO:0000313" key="5">
    <source>
        <dbReference type="Proteomes" id="UP000295008"/>
    </source>
</evidence>
<name>A0A4R1S7D5_HYDET</name>
<dbReference type="PANTHER" id="PTHR10587:SF133">
    <property type="entry name" value="CHITIN DEACETYLASE 1-RELATED"/>
    <property type="match status" value="1"/>
</dbReference>
<accession>A0A4R1S7D5</accession>
<organism evidence="4 5">
    <name type="scientific">Hydrogenispora ethanolica</name>
    <dbReference type="NCBI Taxonomy" id="1082276"/>
    <lineage>
        <taxon>Bacteria</taxon>
        <taxon>Bacillati</taxon>
        <taxon>Bacillota</taxon>
        <taxon>Hydrogenispora</taxon>
    </lineage>
</organism>
<evidence type="ECO:0000256" key="1">
    <source>
        <dbReference type="ARBA" id="ARBA00022723"/>
    </source>
</evidence>